<evidence type="ECO:0000313" key="9">
    <source>
        <dbReference type="Proteomes" id="UP000014216"/>
    </source>
</evidence>
<evidence type="ECO:0000256" key="2">
    <source>
        <dbReference type="ARBA" id="ARBA00023015"/>
    </source>
</evidence>
<keyword evidence="2" id="KW-0805">Transcription regulation</keyword>
<dbReference type="Proteomes" id="UP000014216">
    <property type="component" value="Unassembled WGS sequence"/>
</dbReference>
<dbReference type="Gene3D" id="3.40.50.2300">
    <property type="match status" value="1"/>
</dbReference>
<evidence type="ECO:0000313" key="8">
    <source>
        <dbReference type="EMBL" id="EMS80655.1"/>
    </source>
</evidence>
<dbReference type="InterPro" id="IPR000792">
    <property type="entry name" value="Tscrpt_reg_LuxR_C"/>
</dbReference>
<evidence type="ECO:0000256" key="5">
    <source>
        <dbReference type="PROSITE-ProRule" id="PRU00169"/>
    </source>
</evidence>
<dbReference type="CDD" id="cd17535">
    <property type="entry name" value="REC_NarL-like"/>
    <property type="match status" value="1"/>
</dbReference>
<dbReference type="SUPFAM" id="SSF46894">
    <property type="entry name" value="C-terminal effector domain of the bipartite response regulators"/>
    <property type="match status" value="1"/>
</dbReference>
<keyword evidence="3" id="KW-0238">DNA-binding</keyword>
<dbReference type="PROSITE" id="PS50110">
    <property type="entry name" value="RESPONSE_REGULATORY"/>
    <property type="match status" value="1"/>
</dbReference>
<dbReference type="InterPro" id="IPR039420">
    <property type="entry name" value="WalR-like"/>
</dbReference>
<proteinExistence type="predicted"/>
<organism evidence="8 9">
    <name type="scientific">Desulfotignum phosphitoxidans DSM 13687</name>
    <dbReference type="NCBI Taxonomy" id="1286635"/>
    <lineage>
        <taxon>Bacteria</taxon>
        <taxon>Pseudomonadati</taxon>
        <taxon>Thermodesulfobacteriota</taxon>
        <taxon>Desulfobacteria</taxon>
        <taxon>Desulfobacterales</taxon>
        <taxon>Desulfobacteraceae</taxon>
        <taxon>Desulfotignum</taxon>
    </lineage>
</organism>
<dbReference type="InterPro" id="IPR001789">
    <property type="entry name" value="Sig_transdc_resp-reg_receiver"/>
</dbReference>
<dbReference type="GO" id="GO:0003677">
    <property type="term" value="F:DNA binding"/>
    <property type="evidence" value="ECO:0007669"/>
    <property type="project" value="UniProtKB-KW"/>
</dbReference>
<dbReference type="RefSeq" id="WP_006964922.1">
    <property type="nucleotide sequence ID" value="NZ_APJX01000002.1"/>
</dbReference>
<name>S0G164_9BACT</name>
<dbReference type="InterPro" id="IPR058245">
    <property type="entry name" value="NreC/VraR/RcsB-like_REC"/>
</dbReference>
<keyword evidence="1 5" id="KW-0597">Phosphoprotein</keyword>
<dbReference type="PANTHER" id="PTHR43214">
    <property type="entry name" value="TWO-COMPONENT RESPONSE REGULATOR"/>
    <property type="match status" value="1"/>
</dbReference>
<dbReference type="InterPro" id="IPR016032">
    <property type="entry name" value="Sig_transdc_resp-reg_C-effctor"/>
</dbReference>
<accession>S0G164</accession>
<keyword evidence="4" id="KW-0804">Transcription</keyword>
<evidence type="ECO:0000259" key="6">
    <source>
        <dbReference type="PROSITE" id="PS50043"/>
    </source>
</evidence>
<gene>
    <name evidence="8" type="primary">uvrY</name>
    <name evidence="8" type="ORF">Dpo_2c03510</name>
</gene>
<dbReference type="PRINTS" id="PR00038">
    <property type="entry name" value="HTHLUXR"/>
</dbReference>
<dbReference type="PROSITE" id="PS00622">
    <property type="entry name" value="HTH_LUXR_1"/>
    <property type="match status" value="1"/>
</dbReference>
<dbReference type="Pfam" id="PF00072">
    <property type="entry name" value="Response_reg"/>
    <property type="match status" value="1"/>
</dbReference>
<keyword evidence="9" id="KW-1185">Reference proteome</keyword>
<evidence type="ECO:0000256" key="3">
    <source>
        <dbReference type="ARBA" id="ARBA00023125"/>
    </source>
</evidence>
<sequence length="220" mass="24704">MYRGSNISVLIVDDHRIIRDGLKSNLKKDDKISPIYEAGNGRDAIRFATKYFPDIVIMDINLPDFNGIEVTRQILKINSNIKVIGLTMHNDKIHVMRMMAAGACGFLTKTCSAKELTHAIHDVFSGKTWVCDEVMEIVAEMGANGDDKVDKTTFLPLSRRETQILKLIADGLTNSEIADVLEISVRTVETHRQNLMTKLDIRNIALLTKFALRQGIAFQD</sequence>
<feature type="modified residue" description="4-aspartylphosphate" evidence="5">
    <location>
        <position position="59"/>
    </location>
</feature>
<reference evidence="8 9" key="1">
    <citation type="journal article" date="2013" name="Genome Announc.">
        <title>Draft Genome Sequence of Desulfotignum phosphitoxidans DSM 13687 Strain FiPS-3.</title>
        <authorList>
            <person name="Poehlein A."/>
            <person name="Daniel R."/>
            <person name="Simeonova D.D."/>
        </authorList>
    </citation>
    <scope>NUCLEOTIDE SEQUENCE [LARGE SCALE GENOMIC DNA]</scope>
    <source>
        <strain evidence="8 9">DSM 13687</strain>
    </source>
</reference>
<feature type="domain" description="HTH luxR-type" evidence="6">
    <location>
        <begin position="150"/>
        <end position="215"/>
    </location>
</feature>
<evidence type="ECO:0000256" key="1">
    <source>
        <dbReference type="ARBA" id="ARBA00022553"/>
    </source>
</evidence>
<dbReference type="PROSITE" id="PS50043">
    <property type="entry name" value="HTH_LUXR_2"/>
    <property type="match status" value="1"/>
</dbReference>
<dbReference type="GO" id="GO:0000160">
    <property type="term" value="P:phosphorelay signal transduction system"/>
    <property type="evidence" value="ECO:0007669"/>
    <property type="project" value="InterPro"/>
</dbReference>
<feature type="domain" description="Response regulatory" evidence="7">
    <location>
        <begin position="8"/>
        <end position="124"/>
    </location>
</feature>
<dbReference type="InterPro" id="IPR011006">
    <property type="entry name" value="CheY-like_superfamily"/>
</dbReference>
<dbReference type="CDD" id="cd06170">
    <property type="entry name" value="LuxR_C_like"/>
    <property type="match status" value="1"/>
</dbReference>
<comment type="caution">
    <text evidence="8">The sequence shown here is derived from an EMBL/GenBank/DDBJ whole genome shotgun (WGS) entry which is preliminary data.</text>
</comment>
<dbReference type="EMBL" id="APJX01000002">
    <property type="protein sequence ID" value="EMS80655.1"/>
    <property type="molecule type" value="Genomic_DNA"/>
</dbReference>
<dbReference type="SMART" id="SM00421">
    <property type="entry name" value="HTH_LUXR"/>
    <property type="match status" value="1"/>
</dbReference>
<dbReference type="AlphaFoldDB" id="S0G164"/>
<protein>
    <submittedName>
        <fullName evidence="8">Response regulator UvrY</fullName>
    </submittedName>
</protein>
<dbReference type="Pfam" id="PF00196">
    <property type="entry name" value="GerE"/>
    <property type="match status" value="1"/>
</dbReference>
<dbReference type="PATRIC" id="fig|1286635.3.peg.1326"/>
<dbReference type="SMART" id="SM00448">
    <property type="entry name" value="REC"/>
    <property type="match status" value="1"/>
</dbReference>
<evidence type="ECO:0000256" key="4">
    <source>
        <dbReference type="ARBA" id="ARBA00023163"/>
    </source>
</evidence>
<evidence type="ECO:0000259" key="7">
    <source>
        <dbReference type="PROSITE" id="PS50110"/>
    </source>
</evidence>
<dbReference type="GO" id="GO:0006355">
    <property type="term" value="P:regulation of DNA-templated transcription"/>
    <property type="evidence" value="ECO:0007669"/>
    <property type="project" value="InterPro"/>
</dbReference>
<dbReference type="SUPFAM" id="SSF52172">
    <property type="entry name" value="CheY-like"/>
    <property type="match status" value="1"/>
</dbReference>
<dbReference type="PANTHER" id="PTHR43214:SF41">
    <property type="entry name" value="NITRATE_NITRITE RESPONSE REGULATOR PROTEIN NARP"/>
    <property type="match status" value="1"/>
</dbReference>